<evidence type="ECO:0000313" key="3">
    <source>
        <dbReference type="Proteomes" id="UP000813462"/>
    </source>
</evidence>
<evidence type="ECO:0000259" key="1">
    <source>
        <dbReference type="Pfam" id="PF23622"/>
    </source>
</evidence>
<gene>
    <name evidence="2" type="ORF">FEM48_Zijuj09G0029500</name>
</gene>
<dbReference type="Proteomes" id="UP000813462">
    <property type="component" value="Unassembled WGS sequence"/>
</dbReference>
<feature type="domain" description="At1g61320/AtMIF1 LRR" evidence="1">
    <location>
        <begin position="5"/>
        <end position="149"/>
    </location>
</feature>
<comment type="caution">
    <text evidence="2">The sequence shown here is derived from an EMBL/GenBank/DDBJ whole genome shotgun (WGS) entry which is preliminary data.</text>
</comment>
<dbReference type="InterPro" id="IPR055357">
    <property type="entry name" value="LRR_At1g61320_AtMIF1"/>
</dbReference>
<proteinExistence type="predicted"/>
<name>A0A978UQH9_ZIZJJ</name>
<reference evidence="2" key="1">
    <citation type="journal article" date="2021" name="Front. Plant Sci.">
        <title>Chromosome-Scale Genome Assembly for Chinese Sour Jujube and Insights Into Its Genome Evolution and Domestication Signature.</title>
        <authorList>
            <person name="Shen L.-Y."/>
            <person name="Luo H."/>
            <person name="Wang X.-L."/>
            <person name="Wang X.-M."/>
            <person name="Qiu X.-J."/>
            <person name="Liu H."/>
            <person name="Zhou S.-S."/>
            <person name="Jia K.-H."/>
            <person name="Nie S."/>
            <person name="Bao Y.-T."/>
            <person name="Zhang R.-G."/>
            <person name="Yun Q.-Z."/>
            <person name="Chai Y.-H."/>
            <person name="Lu J.-Y."/>
            <person name="Li Y."/>
            <person name="Zhao S.-W."/>
            <person name="Mao J.-F."/>
            <person name="Jia S.-G."/>
            <person name="Mao Y.-M."/>
        </authorList>
    </citation>
    <scope>NUCLEOTIDE SEQUENCE</scope>
    <source>
        <strain evidence="2">AT0</strain>
        <tissue evidence="2">Leaf</tissue>
    </source>
</reference>
<dbReference type="Pfam" id="PF23622">
    <property type="entry name" value="LRR_At1g61320_AtMIF1"/>
    <property type="match status" value="1"/>
</dbReference>
<dbReference type="EMBL" id="JAEACU010000009">
    <property type="protein sequence ID" value="KAH7517129.1"/>
    <property type="molecule type" value="Genomic_DNA"/>
</dbReference>
<sequence>MLAHLPQVKILKLTTTTLGVWKMVHVPELSKVEHLEIYVYQEFEVPFGWSWHLLQAVPFLHSLSIKLDKRQYNVKSEDIDFMWILEDIPKEVKVKVHVEGHSHQYLKVVKLIGFGGCRNEIEFLLQLFEGAVSLEKIIIQGNSVHHRSFSLWLFCGGDCTSLSSQDTRVHQLRVLRLYGGRGTSIPPGKGGPSGPGGLFGEDVKVVLKSCHEEKGVIRLGSALSSSTPSSSEATSSWYIVIQEEVLILLLAVLLEEPLYGEGLTLSSCVAMKAAKMKEVDHSLDKTTNHSSSLTGFPPYGCETPPSSLTAFVPMDWPKVEAVMEALNLLIVRIPELSKVEHLEIYLIPEYEVPFCWSCRLLQAVPFLHNLSIKWMREDITEKVKAGVEHSQLHQYRKVVELIG</sequence>
<evidence type="ECO:0000313" key="2">
    <source>
        <dbReference type="EMBL" id="KAH7517129.1"/>
    </source>
</evidence>
<dbReference type="AlphaFoldDB" id="A0A978UQH9"/>
<dbReference type="PANTHER" id="PTHR34145">
    <property type="entry name" value="OS02G0105600 PROTEIN"/>
    <property type="match status" value="1"/>
</dbReference>
<protein>
    <recommendedName>
        <fullName evidence="1">At1g61320/AtMIF1 LRR domain-containing protein</fullName>
    </recommendedName>
</protein>
<accession>A0A978UQH9</accession>
<dbReference type="InterPro" id="IPR053772">
    <property type="entry name" value="At1g61320/At1g61330-like"/>
</dbReference>
<dbReference type="PANTHER" id="PTHR34145:SF28">
    <property type="entry name" value="F-BOX DOMAIN-CONTAINING PROTEIN"/>
    <property type="match status" value="1"/>
</dbReference>
<organism evidence="2 3">
    <name type="scientific">Ziziphus jujuba var. spinosa</name>
    <dbReference type="NCBI Taxonomy" id="714518"/>
    <lineage>
        <taxon>Eukaryota</taxon>
        <taxon>Viridiplantae</taxon>
        <taxon>Streptophyta</taxon>
        <taxon>Embryophyta</taxon>
        <taxon>Tracheophyta</taxon>
        <taxon>Spermatophyta</taxon>
        <taxon>Magnoliopsida</taxon>
        <taxon>eudicotyledons</taxon>
        <taxon>Gunneridae</taxon>
        <taxon>Pentapetalae</taxon>
        <taxon>rosids</taxon>
        <taxon>fabids</taxon>
        <taxon>Rosales</taxon>
        <taxon>Rhamnaceae</taxon>
        <taxon>Paliureae</taxon>
        <taxon>Ziziphus</taxon>
    </lineage>
</organism>